<keyword evidence="1" id="KW-0472">Membrane</keyword>
<dbReference type="RefSeq" id="WP_378973455.1">
    <property type="nucleotide sequence ID" value="NZ_JBHSWN010000001.1"/>
</dbReference>
<dbReference type="InterPro" id="IPR018705">
    <property type="entry name" value="DUF2134_membrane"/>
</dbReference>
<keyword evidence="1" id="KW-1133">Transmembrane helix</keyword>
<accession>A0ABW2BPY9</accession>
<organism evidence="3 4">
    <name type="scientific">Methylobacterium komagatae</name>
    <dbReference type="NCBI Taxonomy" id="374425"/>
    <lineage>
        <taxon>Bacteria</taxon>
        <taxon>Pseudomonadati</taxon>
        <taxon>Pseudomonadota</taxon>
        <taxon>Alphaproteobacteria</taxon>
        <taxon>Hyphomicrobiales</taxon>
        <taxon>Methylobacteriaceae</taxon>
        <taxon>Methylobacterium</taxon>
    </lineage>
</organism>
<sequence>MKSARLLGRIAERWGFARAKGGNVAILVALSSTMIMGAAAVGIDLGVAVHMKRKAQGAADVAAMLAAVDLAHADPLARRSLADNGFGSAAATVSLGTYDSTAAIGARYTDGGGSGNAVRVKLTAAAPATFARVIGLPGTVPVAVTATAATAQFAAFTVGSGIAAIDGGIANAVLGSLLGVKLSLRAVDYDALAGVRVDGLRVLDALGASLGLQAAGYTRILSSNASLGQIIMALRVGAQGNSTAVAALTSILNAMPNPGNLVPLTQLDALADAVSVAPGPGLPGPSEPLMSLLSAAASIANGQNQIALDLGVAVPGLLSTKLTLAIGERKRSSGWVRPGTANATVRTAQTRLLLETTLAAPLGLGQLNLPLFVSAAPAKGTLRSLTCGSSGRQVVIDGQTGLATLAIAEIPRSAINTGDLGPDLSQPATLLALPLIRVTGRSQLVLGTNTQSLTFNEADIAAFRVRSIASGAIAQSLTSSLLGSLVLSLNGLGVTPCYSPPCRQPSSRRLRPSISSSAR</sequence>
<evidence type="ECO:0000313" key="4">
    <source>
        <dbReference type="Proteomes" id="UP001596292"/>
    </source>
</evidence>
<evidence type="ECO:0000259" key="2">
    <source>
        <dbReference type="Pfam" id="PF09977"/>
    </source>
</evidence>
<proteinExistence type="predicted"/>
<evidence type="ECO:0000256" key="1">
    <source>
        <dbReference type="SAM" id="Phobius"/>
    </source>
</evidence>
<dbReference type="EMBL" id="JBHSWN010000001">
    <property type="protein sequence ID" value="MFC6792017.1"/>
    <property type="molecule type" value="Genomic_DNA"/>
</dbReference>
<dbReference type="Pfam" id="PF09977">
    <property type="entry name" value="Tad_C"/>
    <property type="match status" value="1"/>
</dbReference>
<keyword evidence="1" id="KW-0812">Transmembrane</keyword>
<comment type="caution">
    <text evidence="3">The sequence shown here is derived from an EMBL/GenBank/DDBJ whole genome shotgun (WGS) entry which is preliminary data.</text>
</comment>
<name>A0ABW2BPY9_9HYPH</name>
<keyword evidence="4" id="KW-1185">Reference proteome</keyword>
<feature type="domain" description="DUF2134" evidence="2">
    <location>
        <begin position="66"/>
        <end position="148"/>
    </location>
</feature>
<gene>
    <name evidence="3" type="ORF">ACFQE0_21980</name>
</gene>
<protein>
    <submittedName>
        <fullName evidence="3">TadG family pilus assembly protein</fullName>
    </submittedName>
</protein>
<evidence type="ECO:0000313" key="3">
    <source>
        <dbReference type="EMBL" id="MFC6792017.1"/>
    </source>
</evidence>
<feature type="transmembrane region" description="Helical" evidence="1">
    <location>
        <begin position="21"/>
        <end position="43"/>
    </location>
</feature>
<reference evidence="4" key="1">
    <citation type="journal article" date="2019" name="Int. J. Syst. Evol. Microbiol.">
        <title>The Global Catalogue of Microorganisms (GCM) 10K type strain sequencing project: providing services to taxonomists for standard genome sequencing and annotation.</title>
        <authorList>
            <consortium name="The Broad Institute Genomics Platform"/>
            <consortium name="The Broad Institute Genome Sequencing Center for Infectious Disease"/>
            <person name="Wu L."/>
            <person name="Ma J."/>
        </authorList>
    </citation>
    <scope>NUCLEOTIDE SEQUENCE [LARGE SCALE GENOMIC DNA]</scope>
    <source>
        <strain evidence="4">CCUG 48316</strain>
    </source>
</reference>
<dbReference type="Proteomes" id="UP001596292">
    <property type="component" value="Unassembled WGS sequence"/>
</dbReference>